<reference evidence="3 4" key="1">
    <citation type="submission" date="2023-09" db="EMBL/GenBank/DDBJ databases">
        <title>Nesidiocoris tenuis whole genome shotgun sequence.</title>
        <authorList>
            <person name="Shibata T."/>
            <person name="Shimoda M."/>
            <person name="Kobayashi T."/>
            <person name="Uehara T."/>
        </authorList>
    </citation>
    <scope>NUCLEOTIDE SEQUENCE [LARGE SCALE GENOMIC DNA]</scope>
    <source>
        <strain evidence="3 4">Japan</strain>
    </source>
</reference>
<dbReference type="EMBL" id="AP028919">
    <property type="protein sequence ID" value="BET00090.1"/>
    <property type="molecule type" value="Genomic_DNA"/>
</dbReference>
<protein>
    <submittedName>
        <fullName evidence="3">OCIA domain-containing protein</fullName>
    </submittedName>
</protein>
<gene>
    <name evidence="3" type="ORF">NTJ_12906</name>
</gene>
<dbReference type="PANTHER" id="PTHR13336">
    <property type="entry name" value="OVARIAN CARCINOMA IMMUNOREACTIVE ANTIGEN"/>
    <property type="match status" value="1"/>
</dbReference>
<dbReference type="Pfam" id="PF07051">
    <property type="entry name" value="OCIA"/>
    <property type="match status" value="1"/>
</dbReference>
<proteinExistence type="predicted"/>
<dbReference type="InterPro" id="IPR009764">
    <property type="entry name" value="OCIA_dom"/>
</dbReference>
<feature type="compositionally biased region" description="Basic and acidic residues" evidence="1">
    <location>
        <begin position="134"/>
        <end position="149"/>
    </location>
</feature>
<feature type="region of interest" description="Disordered" evidence="1">
    <location>
        <begin position="133"/>
        <end position="187"/>
    </location>
</feature>
<feature type="compositionally biased region" description="Basic and acidic residues" evidence="1">
    <location>
        <begin position="218"/>
        <end position="235"/>
    </location>
</feature>
<dbReference type="Proteomes" id="UP001307889">
    <property type="component" value="Chromosome 11"/>
</dbReference>
<feature type="region of interest" description="Disordered" evidence="1">
    <location>
        <begin position="200"/>
        <end position="254"/>
    </location>
</feature>
<name>A0ABN7B6S1_9HEMI</name>
<evidence type="ECO:0000313" key="3">
    <source>
        <dbReference type="EMBL" id="BET00090.1"/>
    </source>
</evidence>
<organism evidence="3 4">
    <name type="scientific">Nesidiocoris tenuis</name>
    <dbReference type="NCBI Taxonomy" id="355587"/>
    <lineage>
        <taxon>Eukaryota</taxon>
        <taxon>Metazoa</taxon>
        <taxon>Ecdysozoa</taxon>
        <taxon>Arthropoda</taxon>
        <taxon>Hexapoda</taxon>
        <taxon>Insecta</taxon>
        <taxon>Pterygota</taxon>
        <taxon>Neoptera</taxon>
        <taxon>Paraneoptera</taxon>
        <taxon>Hemiptera</taxon>
        <taxon>Heteroptera</taxon>
        <taxon>Panheteroptera</taxon>
        <taxon>Cimicomorpha</taxon>
        <taxon>Miridae</taxon>
        <taxon>Dicyphina</taxon>
        <taxon>Nesidiocoris</taxon>
    </lineage>
</organism>
<sequence length="254" mass="28742">MAHSQQPVSAPVKFSNEELRVLQQCNRESFYQRSLPFSTLFGVATYWAVKSGRLLPNPRYGAVPKVAAAVTAGYLIGKISYQSICAEKLMALPDSRVGQILRNRRAGITDGPTGFTLGLPNEDQIVQNLSPADKYQDHSKNQLDMDFDRPTSSGLDDTYRPRIDDFEIPLPAVRDGQPAPSVSYEELRRKNREEYEMQRNKLYSRSSLAPDEVPSVLRQRDEDLARQRAEPKPDIWSRPPPRSPTNAYGDIFEK</sequence>
<evidence type="ECO:0000256" key="1">
    <source>
        <dbReference type="SAM" id="MobiDB-lite"/>
    </source>
</evidence>
<dbReference type="InterPro" id="IPR040187">
    <property type="entry name" value="OCAD1/2"/>
</dbReference>
<feature type="domain" description="OCIA" evidence="2">
    <location>
        <begin position="13"/>
        <end position="96"/>
    </location>
</feature>
<evidence type="ECO:0000259" key="2">
    <source>
        <dbReference type="Pfam" id="PF07051"/>
    </source>
</evidence>
<accession>A0ABN7B6S1</accession>
<dbReference type="PANTHER" id="PTHR13336:SF3">
    <property type="entry name" value="OCIA DOMAIN-CONTAINING PROTEIN 1"/>
    <property type="match status" value="1"/>
</dbReference>
<evidence type="ECO:0000313" key="4">
    <source>
        <dbReference type="Proteomes" id="UP001307889"/>
    </source>
</evidence>
<keyword evidence="4" id="KW-1185">Reference proteome</keyword>